<comment type="subunit">
    <text evidence="3">Monomer.</text>
</comment>
<sequence length="281" mass="31629">MNENTIRVRGIDYYVETAGAEDLPTIVFLHGFTGSTATWQEVTKMLKGKYRTVAIDLTGHGKTSIPRDVNRYSMDEQVEDLEELFNALSFQQFKLVGYSMGGRVALAYTIRYPKRVTSLILESSSPGLKTENERMERQAADGRLADRIVSEGLRAFIDFWGNIPLFSSQKKLLAEKQLAVKNERLSQSETGLANSLRGIGTGSQASYWDRLHTVNLPVLLITGELDTKFVNISREMQSYFPNVRHETIDHTGHAIHVEKPDTFATMIEEHISELKNRGGSL</sequence>
<dbReference type="PANTHER" id="PTHR42916">
    <property type="entry name" value="2-SUCCINYL-5-ENOLPYRUVYL-6-HYDROXY-3-CYCLOHEXENE-1-CARBOXYLATE SYNTHASE"/>
    <property type="match status" value="1"/>
</dbReference>
<dbReference type="SUPFAM" id="SSF53474">
    <property type="entry name" value="alpha/beta-Hydrolases"/>
    <property type="match status" value="1"/>
</dbReference>
<evidence type="ECO:0000313" key="5">
    <source>
        <dbReference type="EMBL" id="HJF31692.1"/>
    </source>
</evidence>
<organism evidence="5 6">
    <name type="scientific">Sporosarcina psychrophila</name>
    <name type="common">Bacillus psychrophilus</name>
    <dbReference type="NCBI Taxonomy" id="1476"/>
    <lineage>
        <taxon>Bacteria</taxon>
        <taxon>Bacillati</taxon>
        <taxon>Bacillota</taxon>
        <taxon>Bacilli</taxon>
        <taxon>Bacillales</taxon>
        <taxon>Caryophanaceae</taxon>
        <taxon>Sporosarcina</taxon>
    </lineage>
</organism>
<dbReference type="Proteomes" id="UP000698173">
    <property type="component" value="Unassembled WGS sequence"/>
</dbReference>
<evidence type="ECO:0000256" key="3">
    <source>
        <dbReference type="HAMAP-Rule" id="MF_01660"/>
    </source>
</evidence>
<dbReference type="PRINTS" id="PR00111">
    <property type="entry name" value="ABHYDROLASE"/>
</dbReference>
<dbReference type="NCBIfam" id="TIGR03695">
    <property type="entry name" value="menH_SHCHC"/>
    <property type="match status" value="1"/>
</dbReference>
<dbReference type="EMBL" id="DYWT01000131">
    <property type="protein sequence ID" value="HJF31692.1"/>
    <property type="molecule type" value="Genomic_DNA"/>
</dbReference>
<accession>A0A921KCX6</accession>
<evidence type="ECO:0000313" key="6">
    <source>
        <dbReference type="Proteomes" id="UP000698173"/>
    </source>
</evidence>
<evidence type="ECO:0000256" key="1">
    <source>
        <dbReference type="ARBA" id="ARBA00022428"/>
    </source>
</evidence>
<dbReference type="InterPro" id="IPR000073">
    <property type="entry name" value="AB_hydrolase_1"/>
</dbReference>
<reference evidence="5" key="2">
    <citation type="submission" date="2021-09" db="EMBL/GenBank/DDBJ databases">
        <authorList>
            <person name="Gilroy R."/>
        </authorList>
    </citation>
    <scope>NUCLEOTIDE SEQUENCE</scope>
    <source>
        <strain evidence="5">CHK171-7178</strain>
    </source>
</reference>
<dbReference type="EC" id="4.2.99.20" evidence="3"/>
<comment type="pathway">
    <text evidence="3">Quinol/quinone metabolism; menaquinone biosynthesis.</text>
</comment>
<proteinExistence type="inferred from homology"/>
<dbReference type="GO" id="GO:0070205">
    <property type="term" value="F:2-succinyl-6-hydroxy-2,4-cyclohexadiene-1-carboxylate synthase activity"/>
    <property type="evidence" value="ECO:0007669"/>
    <property type="project" value="UniProtKB-UniRule"/>
</dbReference>
<comment type="pathway">
    <text evidence="3">Quinol/quinone metabolism; 1,4-dihydroxy-2-naphthoate biosynthesis; 1,4-dihydroxy-2-naphthoate from chorismate: step 3/7.</text>
</comment>
<reference evidence="5" key="1">
    <citation type="journal article" date="2021" name="PeerJ">
        <title>Extensive microbial diversity within the chicken gut microbiome revealed by metagenomics and culture.</title>
        <authorList>
            <person name="Gilroy R."/>
            <person name="Ravi A."/>
            <person name="Getino M."/>
            <person name="Pursley I."/>
            <person name="Horton D.L."/>
            <person name="Alikhan N.F."/>
            <person name="Baker D."/>
            <person name="Gharbi K."/>
            <person name="Hall N."/>
            <person name="Watson M."/>
            <person name="Adriaenssens E.M."/>
            <person name="Foster-Nyarko E."/>
            <person name="Jarju S."/>
            <person name="Secka A."/>
            <person name="Antonio M."/>
            <person name="Oren A."/>
            <person name="Chaudhuri R.R."/>
            <person name="La Ragione R."/>
            <person name="Hildebrand F."/>
            <person name="Pallen M.J."/>
        </authorList>
    </citation>
    <scope>NUCLEOTIDE SEQUENCE</scope>
    <source>
        <strain evidence="5">CHK171-7178</strain>
    </source>
</reference>
<gene>
    <name evidence="3 5" type="primary">menH</name>
    <name evidence="5" type="ORF">K8V56_07920</name>
</gene>
<comment type="similarity">
    <text evidence="3">Belongs to the AB hydrolase superfamily. MenH family.</text>
</comment>
<dbReference type="HAMAP" id="MF_01660">
    <property type="entry name" value="MenH"/>
    <property type="match status" value="1"/>
</dbReference>
<dbReference type="GO" id="GO:0009234">
    <property type="term" value="P:menaquinone biosynthetic process"/>
    <property type="evidence" value="ECO:0007669"/>
    <property type="project" value="UniProtKB-UniRule"/>
</dbReference>
<dbReference type="Gene3D" id="3.40.50.1820">
    <property type="entry name" value="alpha/beta hydrolase"/>
    <property type="match status" value="1"/>
</dbReference>
<comment type="function">
    <text evidence="3">Catalyzes a proton abstraction reaction that results in 2,5-elimination of pyruvate from 2-succinyl-5-enolpyruvyl-6-hydroxy-3-cyclohexene-1-carboxylate (SEPHCHC) and the formation of 2-succinyl-6-hydroxy-2,4-cyclohexadiene-1-carboxylate (SHCHC).</text>
</comment>
<protein>
    <recommendedName>
        <fullName evidence="3">Putative 2-succinyl-6-hydroxy-2,4-cyclohexadiene-1-carboxylate synthase</fullName>
        <shortName evidence="3">SHCHC synthase</shortName>
        <ecNumber evidence="3">4.2.99.20</ecNumber>
    </recommendedName>
</protein>
<dbReference type="InterPro" id="IPR029058">
    <property type="entry name" value="AB_hydrolase_fold"/>
</dbReference>
<dbReference type="InterPro" id="IPR022485">
    <property type="entry name" value="SHCHC_synthase_MenH"/>
</dbReference>
<dbReference type="PANTHER" id="PTHR42916:SF1">
    <property type="entry name" value="PROTEIN PHYLLO, CHLOROPLASTIC"/>
    <property type="match status" value="1"/>
</dbReference>
<evidence type="ECO:0000256" key="2">
    <source>
        <dbReference type="ARBA" id="ARBA00023239"/>
    </source>
</evidence>
<comment type="catalytic activity">
    <reaction evidence="3">
        <text>5-enolpyruvoyl-6-hydroxy-2-succinyl-cyclohex-3-ene-1-carboxylate = (1R,6R)-6-hydroxy-2-succinyl-cyclohexa-2,4-diene-1-carboxylate + pyruvate</text>
        <dbReference type="Rhea" id="RHEA:25597"/>
        <dbReference type="ChEBI" id="CHEBI:15361"/>
        <dbReference type="ChEBI" id="CHEBI:58689"/>
        <dbReference type="ChEBI" id="CHEBI:58818"/>
        <dbReference type="EC" id="4.2.99.20"/>
    </reaction>
</comment>
<keyword evidence="1 3" id="KW-0474">Menaquinone biosynthesis</keyword>
<feature type="domain" description="AB hydrolase-1" evidence="4">
    <location>
        <begin position="24"/>
        <end position="260"/>
    </location>
</feature>
<evidence type="ECO:0000259" key="4">
    <source>
        <dbReference type="Pfam" id="PF00561"/>
    </source>
</evidence>
<comment type="caution">
    <text evidence="5">The sequence shown here is derived from an EMBL/GenBank/DDBJ whole genome shotgun (WGS) entry which is preliminary data.</text>
</comment>
<dbReference type="Pfam" id="PF00561">
    <property type="entry name" value="Abhydrolase_1"/>
    <property type="match status" value="1"/>
</dbReference>
<name>A0A921KCX6_SPOPS</name>
<keyword evidence="2 3" id="KW-0456">Lyase</keyword>
<dbReference type="AlphaFoldDB" id="A0A921KCX6"/>